<protein>
    <submittedName>
        <fullName evidence="1">Uncharacterized protein</fullName>
    </submittedName>
</protein>
<organism evidence="1 2">
    <name type="scientific">Pachysolen tannophilus NRRL Y-2460</name>
    <dbReference type="NCBI Taxonomy" id="669874"/>
    <lineage>
        <taxon>Eukaryota</taxon>
        <taxon>Fungi</taxon>
        <taxon>Dikarya</taxon>
        <taxon>Ascomycota</taxon>
        <taxon>Saccharomycotina</taxon>
        <taxon>Pichiomycetes</taxon>
        <taxon>Pachysolenaceae</taxon>
        <taxon>Pachysolen</taxon>
    </lineage>
</organism>
<gene>
    <name evidence="1" type="ORF">PACTADRAFT_51637</name>
</gene>
<evidence type="ECO:0000313" key="2">
    <source>
        <dbReference type="Proteomes" id="UP000094236"/>
    </source>
</evidence>
<accession>A0A1E4TQ65</accession>
<dbReference type="AlphaFoldDB" id="A0A1E4TQ65"/>
<evidence type="ECO:0000313" key="1">
    <source>
        <dbReference type="EMBL" id="ODV93890.1"/>
    </source>
</evidence>
<keyword evidence="2" id="KW-1185">Reference proteome</keyword>
<reference evidence="2" key="1">
    <citation type="submission" date="2016-05" db="EMBL/GenBank/DDBJ databases">
        <title>Comparative genomics of biotechnologically important yeasts.</title>
        <authorList>
            <consortium name="DOE Joint Genome Institute"/>
            <person name="Riley R."/>
            <person name="Haridas S."/>
            <person name="Wolfe K.H."/>
            <person name="Lopes M.R."/>
            <person name="Hittinger C.T."/>
            <person name="Goker M."/>
            <person name="Salamov A."/>
            <person name="Wisecaver J."/>
            <person name="Long T.M."/>
            <person name="Aerts A.L."/>
            <person name="Barry K."/>
            <person name="Choi C."/>
            <person name="Clum A."/>
            <person name="Coughlan A.Y."/>
            <person name="Deshpande S."/>
            <person name="Douglass A.P."/>
            <person name="Hanson S.J."/>
            <person name="Klenk H.-P."/>
            <person name="Labutti K."/>
            <person name="Lapidus A."/>
            <person name="Lindquist E."/>
            <person name="Lipzen A."/>
            <person name="Meier-Kolthoff J.P."/>
            <person name="Ohm R.A."/>
            <person name="Otillar R.P."/>
            <person name="Pangilinan J."/>
            <person name="Peng Y."/>
            <person name="Rokas A."/>
            <person name="Rosa C.A."/>
            <person name="Scheuner C."/>
            <person name="Sibirny A.A."/>
            <person name="Slot J.C."/>
            <person name="Stielow J.B."/>
            <person name="Sun H."/>
            <person name="Kurtzman C.P."/>
            <person name="Blackwell M."/>
            <person name="Grigoriev I.V."/>
            <person name="Jeffries T.W."/>
        </authorList>
    </citation>
    <scope>NUCLEOTIDE SEQUENCE [LARGE SCALE GENOMIC DNA]</scope>
    <source>
        <strain evidence="2">NRRL Y-2460</strain>
    </source>
</reference>
<sequence length="113" mass="13097">MFSPIPSEKEQTPNKHNQIKDGYHNFGIDHNGNIIKRDFDIESYLNFDENKENESLVAVDSNGDLQKTRTFSPFKFNSNFSFSNEIEHEDNDSIKEIGLGLNNNDFRNGKYSF</sequence>
<dbReference type="Proteomes" id="UP000094236">
    <property type="component" value="Unassembled WGS sequence"/>
</dbReference>
<proteinExistence type="predicted"/>
<name>A0A1E4TQ65_PACTA</name>
<dbReference type="EMBL" id="KV454017">
    <property type="protein sequence ID" value="ODV93890.1"/>
    <property type="molecule type" value="Genomic_DNA"/>
</dbReference>